<dbReference type="PATRIC" id="fig|997897.5.peg.1372"/>
<evidence type="ECO:0000313" key="1">
    <source>
        <dbReference type="EMBL" id="ENZ41915.1"/>
    </source>
</evidence>
<proteinExistence type="predicted"/>
<dbReference type="HOGENOM" id="CLU_1903984_0_0_9"/>
<dbReference type="Proteomes" id="UP000013041">
    <property type="component" value="Unassembled WGS sequence"/>
</dbReference>
<accession>N9ZPV9</accession>
<evidence type="ECO:0000313" key="2">
    <source>
        <dbReference type="Proteomes" id="UP000013041"/>
    </source>
</evidence>
<sequence>MQLVVDCIEYQGSWTIITGNTTVGTIKGIWNHEEPPVIGERYHVELSIDHAGELDGPQKDGLFPSVHLSNDVVIFNGICESMDDEVYYIRFNMDWLEMLDRDVITHKKEEGESVSFSAGIYDIQIYPYTI</sequence>
<comment type="caution">
    <text evidence="1">The sequence shown here is derived from an EMBL/GenBank/DDBJ whole genome shotgun (WGS) entry which is preliminary data.</text>
</comment>
<gene>
    <name evidence="1" type="ORF">HMPREF1097_01291</name>
</gene>
<dbReference type="RefSeq" id="WP_002571562.1">
    <property type="nucleotide sequence ID" value="NZ_KB851149.1"/>
</dbReference>
<reference evidence="1 2" key="1">
    <citation type="submission" date="2013-01" db="EMBL/GenBank/DDBJ databases">
        <title>The Genome Sequence of Clostridium bolteae 90B8.</title>
        <authorList>
            <consortium name="The Broad Institute Genome Sequencing Platform"/>
            <person name="Earl A."/>
            <person name="Ward D."/>
            <person name="Feldgarden M."/>
            <person name="Gevers D."/>
            <person name="Courvalin P."/>
            <person name="Lambert T."/>
            <person name="Walker B."/>
            <person name="Young S.K."/>
            <person name="Zeng Q."/>
            <person name="Gargeya S."/>
            <person name="Fitzgerald M."/>
            <person name="Haas B."/>
            <person name="Abouelleil A."/>
            <person name="Alvarado L."/>
            <person name="Arachchi H.M."/>
            <person name="Berlin A.M."/>
            <person name="Chapman S.B."/>
            <person name="Dewar J."/>
            <person name="Goldberg J."/>
            <person name="Griggs A."/>
            <person name="Gujja S."/>
            <person name="Hansen M."/>
            <person name="Howarth C."/>
            <person name="Imamovic A."/>
            <person name="Larimer J."/>
            <person name="McCowan C."/>
            <person name="Murphy C."/>
            <person name="Neiman D."/>
            <person name="Pearson M."/>
            <person name="Priest M."/>
            <person name="Roberts A."/>
            <person name="Saif S."/>
            <person name="Shea T."/>
            <person name="Sisk P."/>
            <person name="Sykes S."/>
            <person name="Wortman J."/>
            <person name="Nusbaum C."/>
            <person name="Birren B."/>
        </authorList>
    </citation>
    <scope>NUCLEOTIDE SEQUENCE [LARGE SCALE GENOMIC DNA]</scope>
    <source>
        <strain evidence="1 2">90B8</strain>
    </source>
</reference>
<dbReference type="EMBL" id="AGYG01000009">
    <property type="protein sequence ID" value="ENZ41915.1"/>
    <property type="molecule type" value="Genomic_DNA"/>
</dbReference>
<dbReference type="AlphaFoldDB" id="N9ZPV9"/>
<protein>
    <submittedName>
        <fullName evidence="1">Uncharacterized protein</fullName>
    </submittedName>
</protein>
<name>N9ZPV9_9FIRM</name>
<organism evidence="1 2">
    <name type="scientific">Enterocloster bolteae 90B8</name>
    <dbReference type="NCBI Taxonomy" id="997897"/>
    <lineage>
        <taxon>Bacteria</taxon>
        <taxon>Bacillati</taxon>
        <taxon>Bacillota</taxon>
        <taxon>Clostridia</taxon>
        <taxon>Lachnospirales</taxon>
        <taxon>Lachnospiraceae</taxon>
        <taxon>Enterocloster</taxon>
    </lineage>
</organism>